<dbReference type="AlphaFoldDB" id="A0ABD2A0Z5"/>
<evidence type="ECO:0000313" key="2">
    <source>
        <dbReference type="Proteomes" id="UP001607302"/>
    </source>
</evidence>
<proteinExistence type="predicted"/>
<accession>A0ABD2A0Z5</accession>
<sequence length="237" mass="27091">MHSLQVITKRELKCNIGILHSRSVALRDDTIIASLINFIAIVRVAMNQCITEEDLYQLRCRPSLIFNQLRIIQPQFRPKSWTSVLESSQNILSNQDRVFLFKQNCKESGYSRVLIINEHKDIRDVQSLNYKRNYTSPFFRTRITGKILTRMTAGISVVSRDLIVIEMSEADGVDGGAFPVPECSNLHAVGPGSVVLAMYRYLNLIYNKLYNASTTGRMAAYFHTFPKSLLHLNPIRH</sequence>
<gene>
    <name evidence="1" type="ORF">V1478_017073</name>
</gene>
<dbReference type="EMBL" id="JAUDFV010000158">
    <property type="protein sequence ID" value="KAL2713375.1"/>
    <property type="molecule type" value="Genomic_DNA"/>
</dbReference>
<dbReference type="Proteomes" id="UP001607302">
    <property type="component" value="Unassembled WGS sequence"/>
</dbReference>
<name>A0ABD2A0Z5_VESSQ</name>
<organism evidence="1 2">
    <name type="scientific">Vespula squamosa</name>
    <name type="common">Southern yellow jacket</name>
    <name type="synonym">Wasp</name>
    <dbReference type="NCBI Taxonomy" id="30214"/>
    <lineage>
        <taxon>Eukaryota</taxon>
        <taxon>Metazoa</taxon>
        <taxon>Ecdysozoa</taxon>
        <taxon>Arthropoda</taxon>
        <taxon>Hexapoda</taxon>
        <taxon>Insecta</taxon>
        <taxon>Pterygota</taxon>
        <taxon>Neoptera</taxon>
        <taxon>Endopterygota</taxon>
        <taxon>Hymenoptera</taxon>
        <taxon>Apocrita</taxon>
        <taxon>Aculeata</taxon>
        <taxon>Vespoidea</taxon>
        <taxon>Vespidae</taxon>
        <taxon>Vespinae</taxon>
        <taxon>Vespula</taxon>
    </lineage>
</organism>
<keyword evidence="2" id="KW-1185">Reference proteome</keyword>
<evidence type="ECO:0000313" key="1">
    <source>
        <dbReference type="EMBL" id="KAL2713375.1"/>
    </source>
</evidence>
<protein>
    <submittedName>
        <fullName evidence="1">Uncharacterized protein</fullName>
    </submittedName>
</protein>
<reference evidence="1 2" key="1">
    <citation type="journal article" date="2024" name="Ann. Entomol. Soc. Am.">
        <title>Genomic analyses of the southern and eastern yellowjacket wasps (Hymenoptera: Vespidae) reveal evolutionary signatures of social life.</title>
        <authorList>
            <person name="Catto M.A."/>
            <person name="Caine P.B."/>
            <person name="Orr S.E."/>
            <person name="Hunt B.G."/>
            <person name="Goodisman M.A.D."/>
        </authorList>
    </citation>
    <scope>NUCLEOTIDE SEQUENCE [LARGE SCALE GENOMIC DNA]</scope>
    <source>
        <strain evidence="1">233</strain>
        <tissue evidence="1">Head and thorax</tissue>
    </source>
</reference>
<comment type="caution">
    <text evidence="1">The sequence shown here is derived from an EMBL/GenBank/DDBJ whole genome shotgun (WGS) entry which is preliminary data.</text>
</comment>